<dbReference type="Proteomes" id="UP000185207">
    <property type="component" value="Unassembled WGS sequence"/>
</dbReference>
<feature type="domain" description="DUF6850" evidence="1">
    <location>
        <begin position="49"/>
        <end position="505"/>
    </location>
</feature>
<protein>
    <recommendedName>
        <fullName evidence="1">DUF6850 domain-containing protein</fullName>
    </recommendedName>
</protein>
<proteinExistence type="predicted"/>
<dbReference type="RefSeq" id="WP_074235169.1">
    <property type="nucleotide sequence ID" value="NZ_FSRK01000001.1"/>
</dbReference>
<name>A0A1N6GUS5_9FLAO</name>
<keyword evidence="3" id="KW-1185">Reference proteome</keyword>
<evidence type="ECO:0000259" key="1">
    <source>
        <dbReference type="Pfam" id="PF21012"/>
    </source>
</evidence>
<dbReference type="InterPro" id="IPR049236">
    <property type="entry name" value="DUF6850"/>
</dbReference>
<gene>
    <name evidence="2" type="ORF">SAMN05444409_2067</name>
</gene>
<organism evidence="2 3">
    <name type="scientific">Epilithonimonas zeae</name>
    <dbReference type="NCBI Taxonomy" id="1416779"/>
    <lineage>
        <taxon>Bacteria</taxon>
        <taxon>Pseudomonadati</taxon>
        <taxon>Bacteroidota</taxon>
        <taxon>Flavobacteriia</taxon>
        <taxon>Flavobacteriales</taxon>
        <taxon>Weeksellaceae</taxon>
        <taxon>Chryseobacterium group</taxon>
        <taxon>Epilithonimonas</taxon>
    </lineage>
</organism>
<dbReference type="STRING" id="1416779.SAMN05444409_2067"/>
<dbReference type="OrthoDB" id="1025008at2"/>
<accession>A0A1N6GUS5</accession>
<reference evidence="3" key="1">
    <citation type="submission" date="2016-11" db="EMBL/GenBank/DDBJ databases">
        <authorList>
            <person name="Varghese N."/>
            <person name="Submissions S."/>
        </authorList>
    </citation>
    <scope>NUCLEOTIDE SEQUENCE [LARGE SCALE GENOMIC DNA]</scope>
    <source>
        <strain evidence="3">DSM 27623</strain>
    </source>
</reference>
<dbReference type="Pfam" id="PF21012">
    <property type="entry name" value="DUF6850"/>
    <property type="match status" value="1"/>
</dbReference>
<sequence>MNQSKFVIVFFICIGFSFVFGQDSLRLLTKINNQYNEERIQIQNFYYNPASMSDYSSSSMSEFSLNYQSDNQKTYLRQLGSGDTGLSLKTNSFKKLKSNSAVWGNAGYSNMTKKNLSYNENLDFERIAPYVTQDSVGGNLNLETYHFAGGYAKKMNRFSFGLFGSYDAQMAYRSRDPRVKNTTSDLIISAGINYKVYQDYEIGVFGEFNKYTQNGSVNFVNEVSYPIIYQSVGFGYTNYLFNNDSKTQYEELGYKIGGQISSKDWKDFYITGVLSSSNNIKGIEPRVGNRYYDTSDLENKISQIEAAKFFSLKNNRIGLIFNYNSTIRTGKEYGYTSNSDNRELIFKRKAYKKEQYTTSFKAFYQLTQEKYIFTAVPFFLYQEITERRIYPFSGQKYDAYTLGLDVDLKVEIKKNQVLSFKPSYSYRNINKAINALDTNLRPALIDWINQDYSILTSDVFTMGAIIRYDFTIHKLPSFFISGQWITMTIKEKNNNFGALSLGITF</sequence>
<dbReference type="AlphaFoldDB" id="A0A1N6GUS5"/>
<evidence type="ECO:0000313" key="2">
    <source>
        <dbReference type="EMBL" id="SIO11324.1"/>
    </source>
</evidence>
<evidence type="ECO:0000313" key="3">
    <source>
        <dbReference type="Proteomes" id="UP000185207"/>
    </source>
</evidence>
<dbReference type="EMBL" id="FSRK01000001">
    <property type="protein sequence ID" value="SIO11324.1"/>
    <property type="molecule type" value="Genomic_DNA"/>
</dbReference>